<dbReference type="Gene3D" id="3.10.590.10">
    <property type="entry name" value="ph1033 like domains"/>
    <property type="match status" value="1"/>
</dbReference>
<comment type="subcellular location">
    <subcellularLocation>
        <location evidence="1">Nucleus</location>
    </subcellularLocation>
</comment>
<gene>
    <name evidence="5" type="ORF">PPACK8108_LOCUS13613</name>
</gene>
<proteinExistence type="predicted"/>
<sequence length="214" mass="24483">MDGHRNAWLMKIDDLERAEVEHWDGVRNHEAKNLMKDQMKVGDPVLFYHSNCKVPGVSGIAKINKAGYPDFTAFDHRHPYYDPKSSEEKPTWYMVDVKFVSKFPNFVPLKILQNLANSSLEPPDYLVPEDVKSIKEMALINRGRLSVQPVSYRAFEAVKKLGESGFRNDIEDLKSPKLSSSNKKRQNCEAKGKSSPSIEKQETTKSKRVKKSKK</sequence>
<dbReference type="CDD" id="cd21133">
    <property type="entry name" value="EVE"/>
    <property type="match status" value="1"/>
</dbReference>
<dbReference type="Pfam" id="PF01878">
    <property type="entry name" value="EVE"/>
    <property type="match status" value="1"/>
</dbReference>
<accession>A0AAV0B5X3</accession>
<comment type="caution">
    <text evidence="5">The sequence shown here is derived from an EMBL/GenBank/DDBJ whole genome shotgun (WGS) entry which is preliminary data.</text>
</comment>
<dbReference type="EMBL" id="CALTRL010003386">
    <property type="protein sequence ID" value="CAH7681068.1"/>
    <property type="molecule type" value="Genomic_DNA"/>
</dbReference>
<evidence type="ECO:0000313" key="5">
    <source>
        <dbReference type="EMBL" id="CAH7681068.1"/>
    </source>
</evidence>
<organism evidence="5 6">
    <name type="scientific">Phakopsora pachyrhizi</name>
    <name type="common">Asian soybean rust disease fungus</name>
    <dbReference type="NCBI Taxonomy" id="170000"/>
    <lineage>
        <taxon>Eukaryota</taxon>
        <taxon>Fungi</taxon>
        <taxon>Dikarya</taxon>
        <taxon>Basidiomycota</taxon>
        <taxon>Pucciniomycotina</taxon>
        <taxon>Pucciniomycetes</taxon>
        <taxon>Pucciniales</taxon>
        <taxon>Phakopsoraceae</taxon>
        <taxon>Phakopsora</taxon>
    </lineage>
</organism>
<dbReference type="PANTHER" id="PTHR14087:SF7">
    <property type="entry name" value="THYMOCYTE NUCLEAR PROTEIN 1"/>
    <property type="match status" value="1"/>
</dbReference>
<evidence type="ECO:0000256" key="2">
    <source>
        <dbReference type="ARBA" id="ARBA00023242"/>
    </source>
</evidence>
<feature type="domain" description="EVE" evidence="4">
    <location>
        <begin position="11"/>
        <end position="159"/>
    </location>
</feature>
<keyword evidence="2" id="KW-0539">Nucleus</keyword>
<feature type="region of interest" description="Disordered" evidence="3">
    <location>
        <begin position="169"/>
        <end position="214"/>
    </location>
</feature>
<dbReference type="InterPro" id="IPR047197">
    <property type="entry name" value="THYN1-like_EVE"/>
</dbReference>
<name>A0AAV0B5X3_PHAPC</name>
<evidence type="ECO:0000313" key="6">
    <source>
        <dbReference type="Proteomes" id="UP001153365"/>
    </source>
</evidence>
<protein>
    <submittedName>
        <fullName evidence="5">PUA-like domain-containing protein</fullName>
    </submittedName>
</protein>
<dbReference type="FunFam" id="3.10.590.10:FF:000006">
    <property type="entry name" value="Chromosome 7, whole genome shotgun sequence"/>
    <property type="match status" value="1"/>
</dbReference>
<evidence type="ECO:0000256" key="3">
    <source>
        <dbReference type="SAM" id="MobiDB-lite"/>
    </source>
</evidence>
<reference evidence="5" key="1">
    <citation type="submission" date="2022-06" db="EMBL/GenBank/DDBJ databases">
        <authorList>
            <consortium name="SYNGENTA / RWTH Aachen University"/>
        </authorList>
    </citation>
    <scope>NUCLEOTIDE SEQUENCE</scope>
</reference>
<evidence type="ECO:0000259" key="4">
    <source>
        <dbReference type="Pfam" id="PF01878"/>
    </source>
</evidence>
<dbReference type="InterPro" id="IPR015947">
    <property type="entry name" value="PUA-like_sf"/>
</dbReference>
<dbReference type="Proteomes" id="UP001153365">
    <property type="component" value="Unassembled WGS sequence"/>
</dbReference>
<evidence type="ECO:0000256" key="1">
    <source>
        <dbReference type="ARBA" id="ARBA00004123"/>
    </source>
</evidence>
<dbReference type="SUPFAM" id="SSF88697">
    <property type="entry name" value="PUA domain-like"/>
    <property type="match status" value="1"/>
</dbReference>
<dbReference type="InterPro" id="IPR052181">
    <property type="entry name" value="5hmC_binding"/>
</dbReference>
<dbReference type="InterPro" id="IPR002740">
    <property type="entry name" value="EVE_domain"/>
</dbReference>
<keyword evidence="6" id="KW-1185">Reference proteome</keyword>
<dbReference type="GO" id="GO:0005634">
    <property type="term" value="C:nucleus"/>
    <property type="evidence" value="ECO:0007669"/>
    <property type="project" value="UniProtKB-SubCell"/>
</dbReference>
<dbReference type="PANTHER" id="PTHR14087">
    <property type="entry name" value="THYMOCYTE NUCLEAR PROTEIN 1"/>
    <property type="match status" value="1"/>
</dbReference>
<dbReference type="AlphaFoldDB" id="A0AAV0B5X3"/>